<dbReference type="PANTHER" id="PTHR31516:SF17">
    <property type="entry name" value="STABILIZER OF AXONEMAL MICROTUBULES 2"/>
    <property type="match status" value="1"/>
</dbReference>
<evidence type="ECO:0000256" key="1">
    <source>
        <dbReference type="ARBA" id="ARBA00008738"/>
    </source>
</evidence>
<proteinExistence type="inferred from homology"/>
<evidence type="ECO:0000313" key="2">
    <source>
        <dbReference type="EMBL" id="KAI2662952.1"/>
    </source>
</evidence>
<reference evidence="2 3" key="1">
    <citation type="submission" date="2022-01" db="EMBL/GenBank/DDBJ databases">
        <title>A high-quality chromosome-level genome assembly of rohu carp, Labeo rohita.</title>
        <authorList>
            <person name="Arick M.A. II"/>
            <person name="Hsu C.-Y."/>
            <person name="Magbanua Z."/>
            <person name="Pechanova O."/>
            <person name="Grover C."/>
            <person name="Miller E."/>
            <person name="Thrash A."/>
            <person name="Ezzel L."/>
            <person name="Alam S."/>
            <person name="Benzie J."/>
            <person name="Hamilton M."/>
            <person name="Karsi A."/>
            <person name="Lawrence M.L."/>
            <person name="Peterson D.G."/>
        </authorList>
    </citation>
    <scope>NUCLEOTIDE SEQUENCE [LARGE SCALE GENOMIC DNA]</scope>
    <source>
        <strain evidence="3">BAU-BD-2019</strain>
        <tissue evidence="2">Blood</tissue>
    </source>
</reference>
<keyword evidence="3" id="KW-1185">Reference proteome</keyword>
<accession>A0ABQ8MKR2</accession>
<dbReference type="EMBL" id="JACTAM010000007">
    <property type="protein sequence ID" value="KAI2662952.1"/>
    <property type="molecule type" value="Genomic_DNA"/>
</dbReference>
<dbReference type="Pfam" id="PF05217">
    <property type="entry name" value="SAXO1-2"/>
    <property type="match status" value="1"/>
</dbReference>
<evidence type="ECO:0000313" key="3">
    <source>
        <dbReference type="Proteomes" id="UP000830375"/>
    </source>
</evidence>
<dbReference type="Proteomes" id="UP000830375">
    <property type="component" value="Unassembled WGS sequence"/>
</dbReference>
<name>A0ABQ8MKR2_LABRO</name>
<protein>
    <submittedName>
        <fullName evidence="2">Stabilizer of axonemal microtubules 2</fullName>
    </submittedName>
</protein>
<dbReference type="InterPro" id="IPR033336">
    <property type="entry name" value="SAXO1/2"/>
</dbReference>
<comment type="similarity">
    <text evidence="1">Belongs to the FAM154 family.</text>
</comment>
<comment type="caution">
    <text evidence="2">The sequence shown here is derived from an EMBL/GenBank/DDBJ whole genome shotgun (WGS) entry which is preliminary data.</text>
</comment>
<organism evidence="2 3">
    <name type="scientific">Labeo rohita</name>
    <name type="common">Indian major carp</name>
    <name type="synonym">Cyprinus rohita</name>
    <dbReference type="NCBI Taxonomy" id="84645"/>
    <lineage>
        <taxon>Eukaryota</taxon>
        <taxon>Metazoa</taxon>
        <taxon>Chordata</taxon>
        <taxon>Craniata</taxon>
        <taxon>Vertebrata</taxon>
        <taxon>Euteleostomi</taxon>
        <taxon>Actinopterygii</taxon>
        <taxon>Neopterygii</taxon>
        <taxon>Teleostei</taxon>
        <taxon>Ostariophysi</taxon>
        <taxon>Cypriniformes</taxon>
        <taxon>Cyprinidae</taxon>
        <taxon>Labeoninae</taxon>
        <taxon>Labeonini</taxon>
        <taxon>Labeo</taxon>
    </lineage>
</organism>
<dbReference type="PANTHER" id="PTHR31516">
    <property type="entry name" value="STABILIZER OF AXONEMAL MICROTUBULES 2"/>
    <property type="match status" value="1"/>
</dbReference>
<sequence>MRNDNRYSHVPSSPGSAMCVVTVARVIRNTLRCVVTRTLQTVVAGETGRLVRDKASQAVYRHRCTHQPTALYKKGSQTNVLSEYSEKYPAYKGHTRPKSLKPQLQYKAHQDTMDGTTTFRTDYIPYVVTRRPEKQQAEYKPKPGEIDLGTTYKQDFNPYEVQPFVPYRPKERVHATNAKLDTVPTYKGNDNLEDFRQWEISRRELTRPETPYQPPATKFGNSTTFQDDFVHRGLVPRESYKPPNIAKLSDAPFENMTSNKLSYIPHALEARYVKPPAEYKPSSQPFQDLTTHRQDYQGLPSQLPRSCKPEAIKAASNKPFQGSTEFRDRFQPWPVSLPQVQKSVEYTSPTEHMDLTTTSHTDYIKHQIQPFVSAKPFSLPSKSSSPFQGNTTMRDDFQPWVAQRQGMIRKQEEMQRASGKMEDLTTFRAHFIQHEPQPSFSFKPQNAPLRTDVPLQNETMYRTEFTPKKISTCPASFETPPGFVFDNFDDRGHRFFRKMTSADRIETPKEMVLTA</sequence>
<gene>
    <name evidence="2" type="ORF">H4Q32_001947</name>
</gene>